<evidence type="ECO:0000256" key="1">
    <source>
        <dbReference type="SAM" id="Phobius"/>
    </source>
</evidence>
<keyword evidence="1" id="KW-0472">Membrane</keyword>
<reference evidence="3" key="1">
    <citation type="submission" date="2023-12" db="EMBL/GenBank/DDBJ databases">
        <title>Dolosigranulum savutii sp. nov. isolated from human upper respiratory samples collected in Botswana.</title>
        <authorList>
            <person name="Kelly M.S."/>
        </authorList>
    </citation>
    <scope>NUCLEOTIDE SEQUENCE</scope>
    <source>
        <strain evidence="4">MSK211</strain>
        <strain evidence="3">MSK312</strain>
        <strain evidence="2">MSK433</strain>
    </source>
</reference>
<evidence type="ECO:0000313" key="4">
    <source>
        <dbReference type="EMBL" id="XBC51809.1"/>
    </source>
</evidence>
<dbReference type="EMBL" id="CP142433">
    <property type="protein sequence ID" value="XBC46367.1"/>
    <property type="molecule type" value="Genomic_DNA"/>
</dbReference>
<dbReference type="RefSeq" id="WP_347298426.1">
    <property type="nucleotide sequence ID" value="NZ_CP142433.1"/>
</dbReference>
<keyword evidence="1" id="KW-0812">Transmembrane</keyword>
<dbReference type="AlphaFoldDB" id="A0AB74TPV1"/>
<dbReference type="EMBL" id="CP142434">
    <property type="protein sequence ID" value="XBC48436.1"/>
    <property type="molecule type" value="Genomic_DNA"/>
</dbReference>
<feature type="transmembrane region" description="Helical" evidence="1">
    <location>
        <begin position="71"/>
        <end position="93"/>
    </location>
</feature>
<feature type="transmembrane region" description="Helical" evidence="1">
    <location>
        <begin position="45"/>
        <end position="65"/>
    </location>
</feature>
<accession>A0AB74TPV1</accession>
<evidence type="ECO:0000313" key="3">
    <source>
        <dbReference type="EMBL" id="XBC48436.1"/>
    </source>
</evidence>
<organism evidence="3">
    <name type="scientific">Dolosigranulum savutiense</name>
    <dbReference type="NCBI Taxonomy" id="3110288"/>
    <lineage>
        <taxon>Bacteria</taxon>
        <taxon>Bacillati</taxon>
        <taxon>Bacillota</taxon>
        <taxon>Bacilli</taxon>
        <taxon>Lactobacillales</taxon>
        <taxon>Carnobacteriaceae</taxon>
        <taxon>Dolosigranulum</taxon>
    </lineage>
</organism>
<evidence type="ECO:0000313" key="2">
    <source>
        <dbReference type="EMBL" id="XBC46367.1"/>
    </source>
</evidence>
<dbReference type="EMBL" id="CP142436">
    <property type="protein sequence ID" value="XBC51809.1"/>
    <property type="molecule type" value="Genomic_DNA"/>
</dbReference>
<gene>
    <name evidence="4" type="ORF">VUQ07_01645</name>
    <name evidence="2" type="ORF">VUQ08_01780</name>
    <name evidence="3" type="ORF">VUQ09_03325</name>
</gene>
<feature type="transmembrane region" description="Helical" evidence="1">
    <location>
        <begin position="6"/>
        <end position="24"/>
    </location>
</feature>
<name>A0AB74TPV1_9LACT</name>
<keyword evidence="1" id="KW-1133">Transmembrane helix</keyword>
<proteinExistence type="predicted"/>
<sequence length="97" mass="10506">MKVKQLPKICFWLGIVVFIVAVILPEDSFQMVSVLGKVMGELKPVGLATIFLLPIIGIVGVISSIMDKSVLYGILNGTLILSFPLMMVVSNVVQALF</sequence>
<protein>
    <submittedName>
        <fullName evidence="3">Uncharacterized protein</fullName>
    </submittedName>
</protein>